<dbReference type="EMBL" id="QXFJ01000019">
    <property type="protein sequence ID" value="RIV71173.1"/>
    <property type="molecule type" value="Genomic_DNA"/>
</dbReference>
<dbReference type="Pfam" id="PF16344">
    <property type="entry name" value="FecR_C"/>
    <property type="match status" value="1"/>
</dbReference>
<dbReference type="InterPro" id="IPR032508">
    <property type="entry name" value="FecR_C"/>
</dbReference>
<keyword evidence="1" id="KW-0812">Transmembrane</keyword>
<sequence>MSSKEQIQSYLKLIKKSGNLSGIPESELSVEDRELLEQLWSQGLVDESLDVLEGMDVDEDWSKLQTRLHGSKVRRLTMPRIMKYAAIFIGVVCLSLFFKYMIDSPKDIGLPAGNVITLNTGKDIRAILANKKQTISLPSGEVVAVQEDNLLRYIGESTSEDLVYNELQIPYGKTFTLLLSDGTRVELNSGTKIKFPAKFPKAGKREVFMEGEAYFKVSKDREHPFIVNSDDVAVEVLGTEFNVSAYAEQNDISTVLVEGSVSLSHSANPGDTLLLKPGNKGTWSKSKAEMEISQVNTSLYTSWLTGEIVFRDTPFSDLLLKLERTYNVSIVNHNQDLAELTFNARYNRNVETIADVLEALKVIVPFEYNMKEGDTGTHQLIVIN</sequence>
<protein>
    <submittedName>
        <fullName evidence="4">DUF4974 domain-containing protein</fullName>
    </submittedName>
</protein>
<evidence type="ECO:0000313" key="7">
    <source>
        <dbReference type="Proteomes" id="UP000321528"/>
    </source>
</evidence>
<organism evidence="4 6">
    <name type="scientific">Flagellimonas aequoris</name>
    <dbReference type="NCBI Taxonomy" id="2306997"/>
    <lineage>
        <taxon>Bacteria</taxon>
        <taxon>Pseudomonadati</taxon>
        <taxon>Bacteroidota</taxon>
        <taxon>Flavobacteriia</taxon>
        <taxon>Flavobacteriales</taxon>
        <taxon>Flavobacteriaceae</taxon>
        <taxon>Flagellimonas</taxon>
    </lineage>
</organism>
<comment type="caution">
    <text evidence="4">The sequence shown here is derived from an EMBL/GenBank/DDBJ whole genome shotgun (WGS) entry which is preliminary data.</text>
</comment>
<keyword evidence="1" id="KW-1133">Transmembrane helix</keyword>
<dbReference type="Pfam" id="PF04773">
    <property type="entry name" value="FecR"/>
    <property type="match status" value="1"/>
</dbReference>
<dbReference type="Proteomes" id="UP000321528">
    <property type="component" value="Unassembled WGS sequence"/>
</dbReference>
<dbReference type="Gene3D" id="2.60.120.1440">
    <property type="match status" value="1"/>
</dbReference>
<dbReference type="InterPro" id="IPR006860">
    <property type="entry name" value="FecR"/>
</dbReference>
<feature type="domain" description="Protein FecR C-terminal" evidence="3">
    <location>
        <begin position="308"/>
        <end position="374"/>
    </location>
</feature>
<evidence type="ECO:0000259" key="2">
    <source>
        <dbReference type="Pfam" id="PF04773"/>
    </source>
</evidence>
<dbReference type="RefSeq" id="WP_119639950.1">
    <property type="nucleotide sequence ID" value="NZ_QXFJ01000019.1"/>
</dbReference>
<dbReference type="PANTHER" id="PTHR30273:SF2">
    <property type="entry name" value="PROTEIN FECR"/>
    <property type="match status" value="1"/>
</dbReference>
<name>A0A418N8C2_9FLAO</name>
<reference evidence="4 6" key="1">
    <citation type="submission" date="2018-08" db="EMBL/GenBank/DDBJ databases">
        <title>Proposal of Muricauda 72 sp.nov. and Muricauda NH166 sp.nov., isolated from seawater.</title>
        <authorList>
            <person name="Cheng H."/>
            <person name="Wu Y.-H."/>
            <person name="Guo L.-L."/>
            <person name="Xu X.-W."/>
        </authorList>
    </citation>
    <scope>NUCLEOTIDE SEQUENCE [LARGE SCALE GENOMIC DNA]</scope>
    <source>
        <strain evidence="4 6">NH166</strain>
    </source>
</reference>
<feature type="domain" description="FecR protein" evidence="2">
    <location>
        <begin position="172"/>
        <end position="261"/>
    </location>
</feature>
<evidence type="ECO:0000313" key="6">
    <source>
        <dbReference type="Proteomes" id="UP000284189"/>
    </source>
</evidence>
<evidence type="ECO:0000256" key="1">
    <source>
        <dbReference type="SAM" id="Phobius"/>
    </source>
</evidence>
<dbReference type="GO" id="GO:0016989">
    <property type="term" value="F:sigma factor antagonist activity"/>
    <property type="evidence" value="ECO:0007669"/>
    <property type="project" value="TreeGrafter"/>
</dbReference>
<dbReference type="EMBL" id="VNWL01000018">
    <property type="protein sequence ID" value="TXK02547.1"/>
    <property type="molecule type" value="Genomic_DNA"/>
</dbReference>
<dbReference type="FunFam" id="2.60.120.1440:FF:000001">
    <property type="entry name" value="Putative anti-sigma factor"/>
    <property type="match status" value="1"/>
</dbReference>
<keyword evidence="7" id="KW-1185">Reference proteome</keyword>
<evidence type="ECO:0000313" key="5">
    <source>
        <dbReference type="EMBL" id="TXK02547.1"/>
    </source>
</evidence>
<accession>A0A418N8C2</accession>
<dbReference type="AlphaFoldDB" id="A0A418N8C2"/>
<dbReference type="Proteomes" id="UP000284189">
    <property type="component" value="Unassembled WGS sequence"/>
</dbReference>
<dbReference type="OrthoDB" id="651134at2"/>
<gene>
    <name evidence="4" type="ORF">D2U88_08575</name>
    <name evidence="5" type="ORF">FQ019_08500</name>
</gene>
<keyword evidence="1" id="KW-0472">Membrane</keyword>
<dbReference type="PANTHER" id="PTHR30273">
    <property type="entry name" value="PERIPLASMIC SIGNAL SENSOR AND SIGMA FACTOR ACTIVATOR FECR-RELATED"/>
    <property type="match status" value="1"/>
</dbReference>
<reference evidence="5 7" key="2">
    <citation type="submission" date="2019-07" db="EMBL/GenBank/DDBJ databases">
        <title>Draft genome of two Muricauda strains isolated from deep sea.</title>
        <authorList>
            <person name="Sun C."/>
        </authorList>
    </citation>
    <scope>NUCLEOTIDE SEQUENCE [LARGE SCALE GENOMIC DNA]</scope>
    <source>
        <strain evidence="5 7">NH166</strain>
    </source>
</reference>
<evidence type="ECO:0000259" key="3">
    <source>
        <dbReference type="Pfam" id="PF16344"/>
    </source>
</evidence>
<proteinExistence type="predicted"/>
<dbReference type="Gene3D" id="3.55.50.30">
    <property type="match status" value="1"/>
</dbReference>
<dbReference type="InterPro" id="IPR012373">
    <property type="entry name" value="Ferrdict_sens_TM"/>
</dbReference>
<feature type="transmembrane region" description="Helical" evidence="1">
    <location>
        <begin position="81"/>
        <end position="102"/>
    </location>
</feature>
<evidence type="ECO:0000313" key="4">
    <source>
        <dbReference type="EMBL" id="RIV71173.1"/>
    </source>
</evidence>